<dbReference type="PANTHER" id="PTHR33169:SF14">
    <property type="entry name" value="TRANSCRIPTIONAL REGULATOR RV3488"/>
    <property type="match status" value="1"/>
</dbReference>
<proteinExistence type="predicted"/>
<dbReference type="Gene3D" id="1.10.10.10">
    <property type="entry name" value="Winged helix-like DNA-binding domain superfamily/Winged helix DNA-binding domain"/>
    <property type="match status" value="1"/>
</dbReference>
<dbReference type="InterPro" id="IPR005149">
    <property type="entry name" value="Tscrpt_reg_PadR_N"/>
</dbReference>
<accession>A0A1L2ZQ07</accession>
<organism evidence="2 3">
    <name type="scientific">Neomicrococcus aestuarii</name>
    <dbReference type="NCBI Taxonomy" id="556325"/>
    <lineage>
        <taxon>Bacteria</taxon>
        <taxon>Bacillati</taxon>
        <taxon>Actinomycetota</taxon>
        <taxon>Actinomycetes</taxon>
        <taxon>Micrococcales</taxon>
        <taxon>Micrococcaceae</taxon>
        <taxon>Neomicrococcus</taxon>
    </lineage>
</organism>
<dbReference type="KEGG" id="nae:BHE16_08940"/>
<dbReference type="InterPro" id="IPR052509">
    <property type="entry name" value="Metal_resp_DNA-bind_regulator"/>
</dbReference>
<dbReference type="InterPro" id="IPR036390">
    <property type="entry name" value="WH_DNA-bd_sf"/>
</dbReference>
<evidence type="ECO:0000259" key="1">
    <source>
        <dbReference type="Pfam" id="PF03551"/>
    </source>
</evidence>
<dbReference type="AlphaFoldDB" id="A0A1L2ZQ07"/>
<name>A0A1L2ZQ07_9MICC</name>
<dbReference type="RefSeq" id="WP_071894572.1">
    <property type="nucleotide sequence ID" value="NZ_CP018135.1"/>
</dbReference>
<dbReference type="EMBL" id="CP018135">
    <property type="protein sequence ID" value="APF41101.1"/>
    <property type="molecule type" value="Genomic_DNA"/>
</dbReference>
<dbReference type="Pfam" id="PF03551">
    <property type="entry name" value="PadR"/>
    <property type="match status" value="1"/>
</dbReference>
<reference evidence="2 3" key="1">
    <citation type="submission" date="2016-11" db="EMBL/GenBank/DDBJ databases">
        <title>Genome sequencing of Zhihengliuella aestuarii B18 antagonistic to Plasmodiophora brassicae.</title>
        <authorList>
            <person name="Luo Y."/>
        </authorList>
    </citation>
    <scope>NUCLEOTIDE SEQUENCE [LARGE SCALE GENOMIC DNA]</scope>
    <source>
        <strain evidence="2 3">B18</strain>
    </source>
</reference>
<gene>
    <name evidence="2" type="ORF">BHE16_08940</name>
</gene>
<feature type="domain" description="Transcription regulator PadR N-terminal" evidence="1">
    <location>
        <begin position="19"/>
        <end position="89"/>
    </location>
</feature>
<evidence type="ECO:0000313" key="2">
    <source>
        <dbReference type="EMBL" id="APF41101.1"/>
    </source>
</evidence>
<dbReference type="PANTHER" id="PTHR33169">
    <property type="entry name" value="PADR-FAMILY TRANSCRIPTIONAL REGULATOR"/>
    <property type="match status" value="1"/>
</dbReference>
<dbReference type="OrthoDB" id="122286at2"/>
<keyword evidence="3" id="KW-1185">Reference proteome</keyword>
<protein>
    <recommendedName>
        <fullName evidence="1">Transcription regulator PadR N-terminal domain-containing protein</fullName>
    </recommendedName>
</protein>
<dbReference type="SUPFAM" id="SSF46785">
    <property type="entry name" value="Winged helix' DNA-binding domain"/>
    <property type="match status" value="1"/>
</dbReference>
<dbReference type="InterPro" id="IPR036388">
    <property type="entry name" value="WH-like_DNA-bd_sf"/>
</dbReference>
<sequence>MDIWQWREEFARAALRYAVLAALSFRDAHGYQLLTYLKEKGFGNIKGGTLYPVLARMEDEGLLRHSWDTSNTGPARKILMLTDEGRSQVEIAERAWKDISLSLKMLTSTAA</sequence>
<evidence type="ECO:0000313" key="3">
    <source>
        <dbReference type="Proteomes" id="UP000183530"/>
    </source>
</evidence>
<dbReference type="STRING" id="556325.BHE16_08940"/>
<dbReference type="Proteomes" id="UP000183530">
    <property type="component" value="Chromosome"/>
</dbReference>